<evidence type="ECO:0000256" key="6">
    <source>
        <dbReference type="ARBA" id="ARBA00022547"/>
    </source>
</evidence>
<protein>
    <recommendedName>
        <fullName evidence="17 18">Multifunctional fusion protein</fullName>
    </recommendedName>
    <domain>
        <recommendedName>
            <fullName evidence="17">ATP synthase subunit b</fullName>
        </recommendedName>
        <alternativeName>
            <fullName evidence="17">ATP synthase F(0) sector subunit b</fullName>
        </alternativeName>
        <alternativeName>
            <fullName evidence="17">ATPase subunit I</fullName>
        </alternativeName>
        <alternativeName>
            <fullName evidence="17">F-type ATPase subunit b</fullName>
            <shortName evidence="17">F-ATPase subunit b</shortName>
        </alternativeName>
    </domain>
    <domain>
        <recommendedName>
            <fullName evidence="18">ATP synthase subunit delta</fullName>
        </recommendedName>
        <alternativeName>
            <fullName evidence="18">ATP synthase F(1) sector subunit delta</fullName>
        </alternativeName>
        <alternativeName>
            <fullName evidence="18">F-type ATPase subunit delta</fullName>
            <shortName evidence="18">F-ATPase subunit delta</shortName>
        </alternativeName>
    </domain>
</protein>
<keyword evidence="4 17" id="KW-0813">Transport</keyword>
<dbReference type="EMBL" id="AP022588">
    <property type="protein sequence ID" value="BBY31104.1"/>
    <property type="molecule type" value="Genomic_DNA"/>
</dbReference>
<comment type="subunit">
    <text evidence="16 17">F-type ATPases have 2 components, F(1) - the catalytic core - and F(0) - the membrane proton channel. F(1) has five subunits: alpha(3), beta(3), gamma(1), delta(1), epsilon(1). F(0) has three main subunits: a(1), b(2) and c(10-14). The alpha and beta chains form an alternating ring which encloses part of the gamma chain. F(1) is attached to F(0) by a central stalk formed by the gamma and epsilon chains, while a peripheral stalk is formed by the delta and b chains.</text>
</comment>
<dbReference type="GO" id="GO:0005886">
    <property type="term" value="C:plasma membrane"/>
    <property type="evidence" value="ECO:0007669"/>
    <property type="project" value="UniProtKB-SubCell"/>
</dbReference>
<dbReference type="AlphaFoldDB" id="A0A7I7QXM9"/>
<comment type="subcellular location">
    <subcellularLocation>
        <location evidence="18">Cell membrane</location>
        <topology evidence="18">Peripheral membrane protein</topology>
    </subcellularLocation>
    <subcellularLocation>
        <location evidence="1 17">Cell membrane</location>
        <topology evidence="1 17">Single-pass membrane protein</topology>
    </subcellularLocation>
</comment>
<evidence type="ECO:0000256" key="2">
    <source>
        <dbReference type="ARBA" id="ARBA00010377"/>
    </source>
</evidence>
<gene>
    <name evidence="19" type="primary">atpFH</name>
    <name evidence="17" type="synonym">atpF</name>
    <name evidence="18" type="synonym">atpH</name>
    <name evidence="19" type="ORF">MSEDJ_52000</name>
</gene>
<dbReference type="CDD" id="cd06503">
    <property type="entry name" value="ATP-synt_Fo_b"/>
    <property type="match status" value="1"/>
</dbReference>
<sequence>MSTFIGQLIGFAVIAFIIYKWVVPPVRNLMQKQQDAVRAALAESEESSRKLADADAMHAKALQDAKAESEKVTDEAKHDSERIEAQLKEQASAEAERIKAQGAQQVQFMRQQLIRQLRAGLGDEAVQKAAELVRAHVSDSEAQAGTVDRFLGELEEMAPSEVSLETGASARLRAASRDALEALTNEFDSVAADLDADGLTTLADELVSVARLLLTEPTLNKHFAGPSDDNSAKVALVDRLLSGKVGDPALALLRTAVSQRWSAVGDLVDGIEHTARLALLKRAEAAGEVDEVEDQLFRFGRMLDSEPRLSSLLSDDTTPVDGRIELLDKVLTDGADVNATAVALLKQTVGLLRGERADGAVIDLAELAVARRGEVVAHVTAAAELSDAQRTRLTEVLTRIYGHPVAVQLTVDPELLGGLTIAVGDEVIDGSIASRLSAAETQLPD</sequence>
<dbReference type="HAMAP" id="MF_01416">
    <property type="entry name" value="ATP_synth_delta_bact"/>
    <property type="match status" value="1"/>
</dbReference>
<comment type="function">
    <text evidence="18">This protein is part of the stalk that links CF(0) to CF(1). It either transmits conformational changes from CF(0) to CF(1) or is implicated in proton conduction.</text>
</comment>
<keyword evidence="18" id="KW-0139">CF(1)</keyword>
<comment type="function">
    <text evidence="17">Component of the F(0) channel, it forms part of the peripheral stalk, linking F(1) to F(0).</text>
</comment>
<dbReference type="Pfam" id="PF00430">
    <property type="entry name" value="ATP-synt_B"/>
    <property type="match status" value="1"/>
</dbReference>
<keyword evidence="8 17" id="KW-0375">Hydrogen ion transport</keyword>
<dbReference type="NCBIfam" id="NF009967">
    <property type="entry name" value="PRK13430.1"/>
    <property type="match status" value="1"/>
</dbReference>
<evidence type="ECO:0000256" key="14">
    <source>
        <dbReference type="ARBA" id="ARBA00024925"/>
    </source>
</evidence>
<dbReference type="NCBIfam" id="TIGR01144">
    <property type="entry name" value="ATP_synt_b"/>
    <property type="match status" value="1"/>
</dbReference>
<evidence type="ECO:0000256" key="13">
    <source>
        <dbReference type="ARBA" id="ARBA00023310"/>
    </source>
</evidence>
<dbReference type="HAMAP" id="MF_01398">
    <property type="entry name" value="ATP_synth_b_bprime"/>
    <property type="match status" value="1"/>
</dbReference>
<comment type="similarity">
    <text evidence="2">In the C-terminal section; belongs to the ATPase delta chain family.</text>
</comment>
<comment type="similarity">
    <text evidence="17">Belongs to the ATPase B chain family.</text>
</comment>
<comment type="similarity">
    <text evidence="18">Belongs to the ATPase delta chain family.</text>
</comment>
<evidence type="ECO:0000256" key="15">
    <source>
        <dbReference type="ARBA" id="ARBA00025198"/>
    </source>
</evidence>
<evidence type="ECO:0000313" key="19">
    <source>
        <dbReference type="EMBL" id="BBY31104.1"/>
    </source>
</evidence>
<evidence type="ECO:0000256" key="3">
    <source>
        <dbReference type="ARBA" id="ARBA00010811"/>
    </source>
</evidence>
<dbReference type="GO" id="GO:0045259">
    <property type="term" value="C:proton-transporting ATP synthase complex"/>
    <property type="evidence" value="ECO:0007669"/>
    <property type="project" value="UniProtKB-KW"/>
</dbReference>
<comment type="function">
    <text evidence="15 17">F(1)F(0) ATP synthase produces ATP from ADP in the presence of a proton or sodium gradient. F-type ATPases consist of two structural domains, F(1) containing the extramembraneous catalytic core and F(0) containing the membrane proton channel, linked together by a central stalk and a peripheral stalk. During catalysis, ATP synthesis in the catalytic domain of F(1) is coupled via a rotary mechanism of the central stalk subunits to proton translocation.</text>
</comment>
<evidence type="ECO:0000256" key="9">
    <source>
        <dbReference type="ARBA" id="ARBA00022989"/>
    </source>
</evidence>
<evidence type="ECO:0000256" key="5">
    <source>
        <dbReference type="ARBA" id="ARBA00022475"/>
    </source>
</evidence>
<keyword evidence="10 17" id="KW-0406">Ion transport</keyword>
<dbReference type="NCBIfam" id="NF009961">
    <property type="entry name" value="PRK13428.1"/>
    <property type="match status" value="1"/>
</dbReference>
<keyword evidence="20" id="KW-1185">Reference proteome</keyword>
<dbReference type="InterPro" id="IPR005864">
    <property type="entry name" value="ATP_synth_F0_bsu_bac"/>
</dbReference>
<evidence type="ECO:0000256" key="1">
    <source>
        <dbReference type="ARBA" id="ARBA00004162"/>
    </source>
</evidence>
<dbReference type="GO" id="GO:0046933">
    <property type="term" value="F:proton-transporting ATP synthase activity, rotational mechanism"/>
    <property type="evidence" value="ECO:0007669"/>
    <property type="project" value="UniProtKB-UniRule"/>
</dbReference>
<dbReference type="InterPro" id="IPR002146">
    <property type="entry name" value="ATP_synth_b/b'su_bac/chlpt"/>
</dbReference>
<evidence type="ECO:0000256" key="16">
    <source>
        <dbReference type="ARBA" id="ARBA00025830"/>
    </source>
</evidence>
<dbReference type="Proteomes" id="UP000467193">
    <property type="component" value="Chromosome"/>
</dbReference>
<dbReference type="RefSeq" id="WP_163800648.1">
    <property type="nucleotide sequence ID" value="NZ_AP022588.1"/>
</dbReference>
<evidence type="ECO:0000256" key="12">
    <source>
        <dbReference type="ARBA" id="ARBA00023268"/>
    </source>
</evidence>
<evidence type="ECO:0000256" key="18">
    <source>
        <dbReference type="HAMAP-Rule" id="MF_01416"/>
    </source>
</evidence>
<dbReference type="Gene3D" id="1.20.5.620">
    <property type="entry name" value="F1F0 ATP synthase subunit B, membrane domain"/>
    <property type="match status" value="1"/>
</dbReference>
<dbReference type="SUPFAM" id="SSF81573">
    <property type="entry name" value="F1F0 ATP synthase subunit B, membrane domain"/>
    <property type="match status" value="1"/>
</dbReference>
<keyword evidence="6 17" id="KW-0138">CF(0)</keyword>
<evidence type="ECO:0000256" key="8">
    <source>
        <dbReference type="ARBA" id="ARBA00022781"/>
    </source>
</evidence>
<dbReference type="NCBIfam" id="TIGR01145">
    <property type="entry name" value="ATP_synt_delta"/>
    <property type="match status" value="1"/>
</dbReference>
<evidence type="ECO:0000256" key="17">
    <source>
        <dbReference type="HAMAP-Rule" id="MF_01398"/>
    </source>
</evidence>
<reference evidence="19 20" key="1">
    <citation type="journal article" date="2019" name="Emerg. Microbes Infect.">
        <title>Comprehensive subspecies identification of 175 nontuberculous mycobacteria species based on 7547 genomic profiles.</title>
        <authorList>
            <person name="Matsumoto Y."/>
            <person name="Kinjo T."/>
            <person name="Motooka D."/>
            <person name="Nabeya D."/>
            <person name="Jung N."/>
            <person name="Uechi K."/>
            <person name="Horii T."/>
            <person name="Iida T."/>
            <person name="Fujita J."/>
            <person name="Nakamura S."/>
        </authorList>
    </citation>
    <scope>NUCLEOTIDE SEQUENCE [LARGE SCALE GENOMIC DNA]</scope>
    <source>
        <strain evidence="19 20">JCM 17899</strain>
    </source>
</reference>
<dbReference type="InterPro" id="IPR000711">
    <property type="entry name" value="ATPase_OSCP/dsu"/>
</dbReference>
<dbReference type="InterPro" id="IPR028987">
    <property type="entry name" value="ATP_synth_B-like_membr_sf"/>
</dbReference>
<name>A0A7I7QXM9_9MYCO</name>
<dbReference type="PANTHER" id="PTHR11910">
    <property type="entry name" value="ATP SYNTHASE DELTA CHAIN"/>
    <property type="match status" value="1"/>
</dbReference>
<organism evidence="19 20">
    <name type="scientific">Mycolicibacterium sediminis</name>
    <dbReference type="NCBI Taxonomy" id="1286180"/>
    <lineage>
        <taxon>Bacteria</taxon>
        <taxon>Bacillati</taxon>
        <taxon>Actinomycetota</taxon>
        <taxon>Actinomycetes</taxon>
        <taxon>Mycobacteriales</taxon>
        <taxon>Mycobacteriaceae</taxon>
        <taxon>Mycolicibacterium</taxon>
    </lineage>
</organism>
<keyword evidence="5 17" id="KW-1003">Cell membrane</keyword>
<proteinExistence type="inferred from homology"/>
<keyword evidence="13 17" id="KW-0066">ATP synthesis</keyword>
<keyword evidence="11 17" id="KW-0472">Membrane</keyword>
<dbReference type="Pfam" id="PF00213">
    <property type="entry name" value="OSCP"/>
    <property type="match status" value="1"/>
</dbReference>
<keyword evidence="12" id="KW-0511">Multifunctional enzyme</keyword>
<evidence type="ECO:0000313" key="20">
    <source>
        <dbReference type="Proteomes" id="UP000467193"/>
    </source>
</evidence>
<evidence type="ECO:0000256" key="10">
    <source>
        <dbReference type="ARBA" id="ARBA00023065"/>
    </source>
</evidence>
<comment type="function">
    <text evidence="14">This fusion protein includes a component of the F(0) channel (subunit b) and of the F(1) subunit (subunit delta). Two copies of subunit b and one of delta together form the peripheral 'stator' stalk which links F(1) to F(0).</text>
</comment>
<accession>A0A7I7QXM9</accession>
<keyword evidence="9 17" id="KW-1133">Transmembrane helix</keyword>
<evidence type="ECO:0000256" key="4">
    <source>
        <dbReference type="ARBA" id="ARBA00022448"/>
    </source>
</evidence>
<dbReference type="KEGG" id="msei:MSEDJ_52000"/>
<keyword evidence="7 17" id="KW-0812">Transmembrane</keyword>
<evidence type="ECO:0000256" key="7">
    <source>
        <dbReference type="ARBA" id="ARBA00022692"/>
    </source>
</evidence>
<evidence type="ECO:0000256" key="11">
    <source>
        <dbReference type="ARBA" id="ARBA00023136"/>
    </source>
</evidence>
<feature type="transmembrane region" description="Helical" evidence="17">
    <location>
        <begin position="6"/>
        <end position="23"/>
    </location>
</feature>
<comment type="similarity">
    <text evidence="3">In the N-terminal section; belongs to the ATPase B chain family.</text>
</comment>